<feature type="transmembrane region" description="Helical" evidence="1">
    <location>
        <begin position="214"/>
        <end position="232"/>
    </location>
</feature>
<feature type="transmembrane region" description="Helical" evidence="1">
    <location>
        <begin position="77"/>
        <end position="94"/>
    </location>
</feature>
<protein>
    <recommendedName>
        <fullName evidence="2">PGAP2IP C-terminal nuclease-like domain-containing protein</fullName>
    </recommendedName>
</protein>
<gene>
    <name evidence="3" type="ORF">ACHHYP_00779</name>
</gene>
<evidence type="ECO:0000256" key="1">
    <source>
        <dbReference type="SAM" id="Phobius"/>
    </source>
</evidence>
<keyword evidence="1" id="KW-0472">Membrane</keyword>
<dbReference type="Gene3D" id="3.60.10.10">
    <property type="entry name" value="Endonuclease/exonuclease/phosphatase"/>
    <property type="match status" value="1"/>
</dbReference>
<dbReference type="GO" id="GO:0005783">
    <property type="term" value="C:endoplasmic reticulum"/>
    <property type="evidence" value="ECO:0007669"/>
    <property type="project" value="TreeGrafter"/>
</dbReference>
<feature type="transmembrane region" description="Helical" evidence="1">
    <location>
        <begin position="52"/>
        <end position="70"/>
    </location>
</feature>
<dbReference type="InterPro" id="IPR057315">
    <property type="entry name" value="Exo_endo_phos_PGAP2IP_C"/>
</dbReference>
<feature type="transmembrane region" description="Helical" evidence="1">
    <location>
        <begin position="403"/>
        <end position="421"/>
    </location>
</feature>
<feature type="transmembrane region" description="Helical" evidence="1">
    <location>
        <begin position="289"/>
        <end position="309"/>
    </location>
</feature>
<comment type="caution">
    <text evidence="3">The sequence shown here is derived from an EMBL/GenBank/DDBJ whole genome shotgun (WGS) entry which is preliminary data.</text>
</comment>
<dbReference type="SUPFAM" id="SSF56219">
    <property type="entry name" value="DNase I-like"/>
    <property type="match status" value="1"/>
</dbReference>
<dbReference type="Proteomes" id="UP000243579">
    <property type="component" value="Unassembled WGS sequence"/>
</dbReference>
<keyword evidence="4" id="KW-1185">Reference proteome</keyword>
<feature type="transmembrane region" description="Helical" evidence="1">
    <location>
        <begin position="369"/>
        <end position="391"/>
    </location>
</feature>
<feature type="transmembrane region" description="Helical" evidence="1">
    <location>
        <begin position="140"/>
        <end position="159"/>
    </location>
</feature>
<dbReference type="GO" id="GO:0006506">
    <property type="term" value="P:GPI anchor biosynthetic process"/>
    <property type="evidence" value="ECO:0007669"/>
    <property type="project" value="TreeGrafter"/>
</dbReference>
<dbReference type="STRING" id="1202772.A0A1V9ZUI9"/>
<feature type="transmembrane region" description="Helical" evidence="1">
    <location>
        <begin position="252"/>
        <end position="277"/>
    </location>
</feature>
<dbReference type="EMBL" id="JNBR01000007">
    <property type="protein sequence ID" value="OQS01450.1"/>
    <property type="molecule type" value="Genomic_DNA"/>
</dbReference>
<feature type="transmembrane region" description="Helical" evidence="1">
    <location>
        <begin position="171"/>
        <end position="193"/>
    </location>
</feature>
<evidence type="ECO:0000313" key="3">
    <source>
        <dbReference type="EMBL" id="OQS01450.1"/>
    </source>
</evidence>
<keyword evidence="1" id="KW-1133">Transmembrane helix</keyword>
<dbReference type="Pfam" id="PF23226">
    <property type="entry name" value="Exo_endo_phos_PGAP2IP"/>
    <property type="match status" value="1"/>
</dbReference>
<feature type="transmembrane region" description="Helical" evidence="1">
    <location>
        <begin position="441"/>
        <end position="460"/>
    </location>
</feature>
<feature type="domain" description="PGAP2IP C-terminal nuclease-like" evidence="2">
    <location>
        <begin position="493"/>
        <end position="683"/>
    </location>
</feature>
<dbReference type="InterPro" id="IPR036691">
    <property type="entry name" value="Endo/exonu/phosph_ase_sf"/>
</dbReference>
<dbReference type="OrthoDB" id="68581at2759"/>
<accession>A0A1V9ZUI9</accession>
<name>A0A1V9ZUI9_ACHHY</name>
<sequence length="711" mass="75787">MALGNSLTMERRDGLLLAAHTFVGVLFWSFAEALPRETYWFALEAMDIPSEVVYLAVLLVPSGLLLSFQVRRLAAQYCGVGLLVADLCMLHRFVSSSAEAHLLAGCAGMAALLLVLCALWSFTHHVRPLSADQSVTLPRLSVAGLVLGNLIVLWLRWAGRSLNPIVPEDPVPRVVCGIFHVPILAASFVLVYYHRAFMLASGPVAACQWGCGRRGVALVGLPCLIFFTQWLYTAPTGVPRWIGVAPTWGWLVLAAFTVGCLGAHTGGAYFATGLFALGGVCFHVSASSGVALFGAALLGLALPSIWLLLVPGSFAALTATTADVDVVTKPTALGPAMDLSSEPEVPGVTPEPSRAKTCSVASWVGASAFFLALGYILLVALAITLTTYDYLPAELAGLRGQRFVIFYAVVAGVTVATLLLFDGPASWSMAMSSMDAVRVRVTLAIVVIVVIPAAVVHLMTSALPGSRVPSNTLGNTTSDLRLLSFNVYQGFNRAGGNNFGHVLAMIKDYDPHIVAFQESDTMQMGSGGIDLTEFVASQRGMYSFADPKTQDDSFGCALLSSYPIEAATGIVLPSHGENACLQHVVLDVHGVALTVINIHLGNDGTADRDAQLLVVEHYVQSSTGPVVLTGDFNTPKWSHAYNSVMARVHMTDAGTEGNCVRPSVNPASGRPIEYILYRNLSCIEFEYPQTYSQLKTADSFPRIAFVNLTTA</sequence>
<dbReference type="InterPro" id="IPR051916">
    <property type="entry name" value="GPI-anchor_lipid_remodeler"/>
</dbReference>
<organism evidence="3 4">
    <name type="scientific">Achlya hypogyna</name>
    <name type="common">Oomycete</name>
    <name type="synonym">Protoachlya hypogyna</name>
    <dbReference type="NCBI Taxonomy" id="1202772"/>
    <lineage>
        <taxon>Eukaryota</taxon>
        <taxon>Sar</taxon>
        <taxon>Stramenopiles</taxon>
        <taxon>Oomycota</taxon>
        <taxon>Saprolegniomycetes</taxon>
        <taxon>Saprolegniales</taxon>
        <taxon>Achlyaceae</taxon>
        <taxon>Achlya</taxon>
    </lineage>
</organism>
<evidence type="ECO:0000313" key="4">
    <source>
        <dbReference type="Proteomes" id="UP000243579"/>
    </source>
</evidence>
<dbReference type="PANTHER" id="PTHR14859">
    <property type="entry name" value="CALCOFLUOR WHITE HYPERSENSITIVE PROTEIN PRECURSOR"/>
    <property type="match status" value="1"/>
</dbReference>
<evidence type="ECO:0000259" key="2">
    <source>
        <dbReference type="Pfam" id="PF23226"/>
    </source>
</evidence>
<dbReference type="GO" id="GO:0016020">
    <property type="term" value="C:membrane"/>
    <property type="evidence" value="ECO:0007669"/>
    <property type="project" value="GOC"/>
</dbReference>
<feature type="transmembrane region" description="Helical" evidence="1">
    <location>
        <begin position="100"/>
        <end position="120"/>
    </location>
</feature>
<reference evidence="3 4" key="1">
    <citation type="journal article" date="2014" name="Genome Biol. Evol.">
        <title>The secreted proteins of Achlya hypogyna and Thraustotheca clavata identify the ancestral oomycete secretome and reveal gene acquisitions by horizontal gene transfer.</title>
        <authorList>
            <person name="Misner I."/>
            <person name="Blouin N."/>
            <person name="Leonard G."/>
            <person name="Richards T.A."/>
            <person name="Lane C.E."/>
        </authorList>
    </citation>
    <scope>NUCLEOTIDE SEQUENCE [LARGE SCALE GENOMIC DNA]</scope>
    <source>
        <strain evidence="3 4">ATCC 48635</strain>
    </source>
</reference>
<proteinExistence type="predicted"/>
<dbReference type="PANTHER" id="PTHR14859:SF1">
    <property type="entry name" value="PGAP2-INTERACTING PROTEIN"/>
    <property type="match status" value="1"/>
</dbReference>
<keyword evidence="1" id="KW-0812">Transmembrane</keyword>
<dbReference type="AlphaFoldDB" id="A0A1V9ZUI9"/>